<keyword evidence="1" id="KW-0472">Membrane</keyword>
<evidence type="ECO:0000256" key="1">
    <source>
        <dbReference type="SAM" id="Phobius"/>
    </source>
</evidence>
<feature type="transmembrane region" description="Helical" evidence="1">
    <location>
        <begin position="162"/>
        <end position="180"/>
    </location>
</feature>
<reference evidence="2 3" key="1">
    <citation type="journal article" date="2015" name="Stand. Genomic Sci.">
        <title>Genomic Encyclopedia of Bacterial and Archaeal Type Strains, Phase III: the genomes of soil and plant-associated and newly described type strains.</title>
        <authorList>
            <person name="Whitman W.B."/>
            <person name="Woyke T."/>
            <person name="Klenk H.P."/>
            <person name="Zhou Y."/>
            <person name="Lilburn T.G."/>
            <person name="Beck B.J."/>
            <person name="De Vos P."/>
            <person name="Vandamme P."/>
            <person name="Eisen J.A."/>
            <person name="Garrity G."/>
            <person name="Hugenholtz P."/>
            <person name="Kyrpides N.C."/>
        </authorList>
    </citation>
    <scope>NUCLEOTIDE SEQUENCE [LARGE SCALE GENOMIC DNA]</scope>
    <source>
        <strain evidence="2 3">CECT 7306</strain>
    </source>
</reference>
<dbReference type="Proteomes" id="UP000276232">
    <property type="component" value="Unassembled WGS sequence"/>
</dbReference>
<comment type="caution">
    <text evidence="2">The sequence shown here is derived from an EMBL/GenBank/DDBJ whole genome shotgun (WGS) entry which is preliminary data.</text>
</comment>
<gene>
    <name evidence="2" type="ORF">EDC03_1235</name>
</gene>
<dbReference type="AlphaFoldDB" id="A0A3N1HMQ3"/>
<dbReference type="InterPro" id="IPR007354">
    <property type="entry name" value="CruF-like"/>
</dbReference>
<dbReference type="Pfam" id="PF04240">
    <property type="entry name" value="Caroten_synth"/>
    <property type="match status" value="1"/>
</dbReference>
<protein>
    <submittedName>
        <fullName evidence="2">Putative membrane protein</fullName>
    </submittedName>
</protein>
<feature type="transmembrane region" description="Helical" evidence="1">
    <location>
        <begin position="46"/>
        <end position="64"/>
    </location>
</feature>
<keyword evidence="3" id="KW-1185">Reference proteome</keyword>
<evidence type="ECO:0000313" key="3">
    <source>
        <dbReference type="Proteomes" id="UP000276232"/>
    </source>
</evidence>
<feature type="transmembrane region" description="Helical" evidence="1">
    <location>
        <begin position="115"/>
        <end position="132"/>
    </location>
</feature>
<feature type="transmembrane region" description="Helical" evidence="1">
    <location>
        <begin position="241"/>
        <end position="262"/>
    </location>
</feature>
<keyword evidence="1" id="KW-0812">Transmembrane</keyword>
<accession>A0A3N1HMQ3</accession>
<dbReference type="InParanoid" id="A0A3N1HMQ3"/>
<dbReference type="EMBL" id="RJKN01000003">
    <property type="protein sequence ID" value="ROP43642.1"/>
    <property type="molecule type" value="Genomic_DNA"/>
</dbReference>
<proteinExistence type="predicted"/>
<dbReference type="PANTHER" id="PTHR39419:SF1">
    <property type="entry name" value="SLL0814 PROTEIN"/>
    <property type="match status" value="1"/>
</dbReference>
<evidence type="ECO:0000313" key="2">
    <source>
        <dbReference type="EMBL" id="ROP43642.1"/>
    </source>
</evidence>
<feature type="transmembrane region" description="Helical" evidence="1">
    <location>
        <begin position="12"/>
        <end position="34"/>
    </location>
</feature>
<sequence>MAAVLVQVAHPLLSGTALHLATSAAVVLFCAAVLADAARRFGPATAGLVLLVAGGLGLLAEAVGTRTGFPFGEYAYSGSLQPEVIGVPLVVPLAWTMMAYPMLLAGRTLAPPGSWVAVPVAAVGLASWDLFLDPMMVAEGHWVWGDPTPGLPGIPGIPLTNYAGWLLVALVISAALHRVVPDPRRRRTRRVTGGQDLVLPAPRGTERARGSAELFVPALLLGWTWLGSTVDALVFSGRPWVALWGVVVMGAVVGPVLAHWWWASRAAPRPWRPGSRA</sequence>
<dbReference type="PANTHER" id="PTHR39419">
    <property type="entry name" value="SLL0814 PROTEIN"/>
    <property type="match status" value="1"/>
</dbReference>
<keyword evidence="1" id="KW-1133">Transmembrane helix</keyword>
<organism evidence="2 3">
    <name type="scientific">Pseudokineococcus lusitanus</name>
    <dbReference type="NCBI Taxonomy" id="763993"/>
    <lineage>
        <taxon>Bacteria</taxon>
        <taxon>Bacillati</taxon>
        <taxon>Actinomycetota</taxon>
        <taxon>Actinomycetes</taxon>
        <taxon>Kineosporiales</taxon>
        <taxon>Kineosporiaceae</taxon>
        <taxon>Pseudokineococcus</taxon>
    </lineage>
</organism>
<feature type="transmembrane region" description="Helical" evidence="1">
    <location>
        <begin position="214"/>
        <end position="235"/>
    </location>
</feature>
<name>A0A3N1HMQ3_9ACTN</name>
<feature type="transmembrane region" description="Helical" evidence="1">
    <location>
        <begin position="84"/>
        <end position="103"/>
    </location>
</feature>